<dbReference type="InterPro" id="IPR020846">
    <property type="entry name" value="MFS_dom"/>
</dbReference>
<keyword evidence="2 5" id="KW-0812">Transmembrane</keyword>
<feature type="transmembrane region" description="Helical" evidence="5">
    <location>
        <begin position="318"/>
        <end position="337"/>
    </location>
</feature>
<feature type="transmembrane region" description="Helical" evidence="5">
    <location>
        <begin position="395"/>
        <end position="416"/>
    </location>
</feature>
<dbReference type="EMBL" id="JABCIY010000155">
    <property type="protein sequence ID" value="KAF7191731.1"/>
    <property type="molecule type" value="Genomic_DNA"/>
</dbReference>
<dbReference type="SUPFAM" id="SSF103473">
    <property type="entry name" value="MFS general substrate transporter"/>
    <property type="match status" value="1"/>
</dbReference>
<feature type="transmembrane region" description="Helical" evidence="5">
    <location>
        <begin position="460"/>
        <end position="482"/>
    </location>
</feature>
<dbReference type="InterPro" id="IPR011701">
    <property type="entry name" value="MFS"/>
</dbReference>
<keyword evidence="8" id="KW-1185">Reference proteome</keyword>
<feature type="transmembrane region" description="Helical" evidence="5">
    <location>
        <begin position="244"/>
        <end position="267"/>
    </location>
</feature>
<comment type="subcellular location">
    <subcellularLocation>
        <location evidence="1">Membrane</location>
        <topology evidence="1">Multi-pass membrane protein</topology>
    </subcellularLocation>
</comment>
<dbReference type="Gene3D" id="1.20.1250.20">
    <property type="entry name" value="MFS general substrate transporter like domains"/>
    <property type="match status" value="1"/>
</dbReference>
<evidence type="ECO:0000256" key="4">
    <source>
        <dbReference type="ARBA" id="ARBA00023136"/>
    </source>
</evidence>
<sequence>MTLTDAVRDSPAGSMIRLILPNLLQYPEKHSWFSHEWIESQYDGHFVDGSKSKSSDKVILCDWYDENDKANPKNWTQMKKLYVVLTVVVYSFVVYMSAPIWTLGEEQFMNEFGTNYEYTTLGLGLFILGYGIGPMIFSPLSEVPSIGRNIPYILTFIAFMLVTIPTALVRSAPAFMFFRFLQGFFGSPILSTGGASIQDVYSNTYMPLALTSWAAACFVAPVFGTIFAGAAIPHLGWRFSIWEILIASGPVLLLLIFLPETSSATILHRRAERLRRITGNDHVRSASEIAHMEAKADLKTVVYESLLIPAKITVLDPAILFVNIYLCLIYGIYYSFFEVFPLVYGDIYHFNLLQSGLAFLPLAVGTLISFICYTGFLIIYRIPRLQAGDPGRPELAIIPALVGSLVPPIGIFLFGWSANPNIHWIVTMIGVAMYPAGVFAVFQALFVYMAICYPRFSASLFAASAFTRCIFSLGAVLFARPLFKNLGIGPGCSLLAGLMVGCIFGVFAIFHYGPKLRARSNFTAKV</sequence>
<feature type="transmembrane region" description="Helical" evidence="5">
    <location>
        <begin position="422"/>
        <end position="448"/>
    </location>
</feature>
<feature type="domain" description="Major facilitator superfamily (MFS) profile" evidence="6">
    <location>
        <begin position="83"/>
        <end position="517"/>
    </location>
</feature>
<feature type="transmembrane region" description="Helical" evidence="5">
    <location>
        <begin position="118"/>
        <end position="137"/>
    </location>
</feature>
<dbReference type="PANTHER" id="PTHR23502">
    <property type="entry name" value="MAJOR FACILITATOR SUPERFAMILY"/>
    <property type="match status" value="1"/>
</dbReference>
<dbReference type="CDD" id="cd17323">
    <property type="entry name" value="MFS_Tpo1_MDR_like"/>
    <property type="match status" value="1"/>
</dbReference>
<dbReference type="Proteomes" id="UP000660729">
    <property type="component" value="Unassembled WGS sequence"/>
</dbReference>
<dbReference type="PANTHER" id="PTHR23502:SF23">
    <property type="entry name" value="FLUCONAZOLE RESISTANCE PROTEIN 1"/>
    <property type="match status" value="1"/>
</dbReference>
<protein>
    <submittedName>
        <fullName evidence="7">Caffeine resistance protein 5</fullName>
    </submittedName>
</protein>
<dbReference type="GO" id="GO:0005886">
    <property type="term" value="C:plasma membrane"/>
    <property type="evidence" value="ECO:0007669"/>
    <property type="project" value="TreeGrafter"/>
</dbReference>
<accession>A0A8H6RFV6</accession>
<reference evidence="7" key="1">
    <citation type="submission" date="2020-04" db="EMBL/GenBank/DDBJ databases">
        <title>Draft genome resource of the tomato pathogen Pseudocercospora fuligena.</title>
        <authorList>
            <person name="Zaccaron A."/>
        </authorList>
    </citation>
    <scope>NUCLEOTIDE SEQUENCE</scope>
    <source>
        <strain evidence="7">PF001</strain>
    </source>
</reference>
<evidence type="ECO:0000256" key="2">
    <source>
        <dbReference type="ARBA" id="ARBA00022692"/>
    </source>
</evidence>
<feature type="transmembrane region" description="Helical" evidence="5">
    <location>
        <begin position="149"/>
        <end position="168"/>
    </location>
</feature>
<evidence type="ECO:0000313" key="7">
    <source>
        <dbReference type="EMBL" id="KAF7191731.1"/>
    </source>
</evidence>
<evidence type="ECO:0000259" key="6">
    <source>
        <dbReference type="PROSITE" id="PS50850"/>
    </source>
</evidence>
<keyword evidence="4 5" id="KW-0472">Membrane</keyword>
<dbReference type="PROSITE" id="PS50850">
    <property type="entry name" value="MFS"/>
    <property type="match status" value="1"/>
</dbReference>
<feature type="transmembrane region" description="Helical" evidence="5">
    <location>
        <begin position="81"/>
        <end position="98"/>
    </location>
</feature>
<keyword evidence="3 5" id="KW-1133">Transmembrane helix</keyword>
<feature type="transmembrane region" description="Helical" evidence="5">
    <location>
        <begin position="357"/>
        <end position="383"/>
    </location>
</feature>
<dbReference type="Pfam" id="PF07690">
    <property type="entry name" value="MFS_1"/>
    <property type="match status" value="1"/>
</dbReference>
<feature type="transmembrane region" description="Helical" evidence="5">
    <location>
        <begin position="488"/>
        <end position="510"/>
    </location>
</feature>
<dbReference type="GO" id="GO:1990961">
    <property type="term" value="P:xenobiotic detoxification by transmembrane export across the plasma membrane"/>
    <property type="evidence" value="ECO:0007669"/>
    <property type="project" value="TreeGrafter"/>
</dbReference>
<evidence type="ECO:0000256" key="5">
    <source>
        <dbReference type="SAM" id="Phobius"/>
    </source>
</evidence>
<dbReference type="AlphaFoldDB" id="A0A8H6RFV6"/>
<name>A0A8H6RFV6_9PEZI</name>
<comment type="caution">
    <text evidence="7">The sequence shown here is derived from an EMBL/GenBank/DDBJ whole genome shotgun (WGS) entry which is preliminary data.</text>
</comment>
<organism evidence="7 8">
    <name type="scientific">Pseudocercospora fuligena</name>
    <dbReference type="NCBI Taxonomy" id="685502"/>
    <lineage>
        <taxon>Eukaryota</taxon>
        <taxon>Fungi</taxon>
        <taxon>Dikarya</taxon>
        <taxon>Ascomycota</taxon>
        <taxon>Pezizomycotina</taxon>
        <taxon>Dothideomycetes</taxon>
        <taxon>Dothideomycetidae</taxon>
        <taxon>Mycosphaerellales</taxon>
        <taxon>Mycosphaerellaceae</taxon>
        <taxon>Pseudocercospora</taxon>
    </lineage>
</organism>
<proteinExistence type="predicted"/>
<evidence type="ECO:0000313" key="8">
    <source>
        <dbReference type="Proteomes" id="UP000660729"/>
    </source>
</evidence>
<dbReference type="GO" id="GO:0015244">
    <property type="term" value="F:fluconazole transmembrane transporter activity"/>
    <property type="evidence" value="ECO:0007669"/>
    <property type="project" value="TreeGrafter"/>
</dbReference>
<dbReference type="InterPro" id="IPR036259">
    <property type="entry name" value="MFS_trans_sf"/>
</dbReference>
<dbReference type="OrthoDB" id="3357846at2759"/>
<evidence type="ECO:0000256" key="1">
    <source>
        <dbReference type="ARBA" id="ARBA00004141"/>
    </source>
</evidence>
<feature type="transmembrane region" description="Helical" evidence="5">
    <location>
        <begin position="208"/>
        <end position="232"/>
    </location>
</feature>
<gene>
    <name evidence="7" type="ORF">HII31_06776</name>
</gene>
<evidence type="ECO:0000256" key="3">
    <source>
        <dbReference type="ARBA" id="ARBA00022989"/>
    </source>
</evidence>